<name>A0AAE1FIQ2_PETCI</name>
<evidence type="ECO:0000313" key="2">
    <source>
        <dbReference type="Proteomes" id="UP001286313"/>
    </source>
</evidence>
<gene>
    <name evidence="1" type="ORF">Pcinc_020166</name>
</gene>
<comment type="caution">
    <text evidence="1">The sequence shown here is derived from an EMBL/GenBank/DDBJ whole genome shotgun (WGS) entry which is preliminary data.</text>
</comment>
<dbReference type="EMBL" id="JAWQEG010002036">
    <property type="protein sequence ID" value="KAK3874934.1"/>
    <property type="molecule type" value="Genomic_DNA"/>
</dbReference>
<proteinExistence type="predicted"/>
<sequence>MYCYHHATASTTLNDLGPLCSHCCCVVLERRSHRQLQRQGTGGITHALIGFFWTHKSLSLSQGTGREGSFTQRFLLDSQISLSRNRQGGIIHTAVSSSSLDAQISVSEGWKAREPNP</sequence>
<reference evidence="1" key="1">
    <citation type="submission" date="2023-10" db="EMBL/GenBank/DDBJ databases">
        <title>Genome assemblies of two species of porcelain crab, Petrolisthes cinctipes and Petrolisthes manimaculis (Anomura: Porcellanidae).</title>
        <authorList>
            <person name="Angst P."/>
        </authorList>
    </citation>
    <scope>NUCLEOTIDE SEQUENCE</scope>
    <source>
        <strain evidence="1">PB745_01</strain>
        <tissue evidence="1">Gill</tissue>
    </source>
</reference>
<keyword evidence="2" id="KW-1185">Reference proteome</keyword>
<evidence type="ECO:0000313" key="1">
    <source>
        <dbReference type="EMBL" id="KAK3874934.1"/>
    </source>
</evidence>
<dbReference type="AlphaFoldDB" id="A0AAE1FIQ2"/>
<accession>A0AAE1FIQ2</accession>
<organism evidence="1 2">
    <name type="scientific">Petrolisthes cinctipes</name>
    <name type="common">Flat porcelain crab</name>
    <dbReference type="NCBI Taxonomy" id="88211"/>
    <lineage>
        <taxon>Eukaryota</taxon>
        <taxon>Metazoa</taxon>
        <taxon>Ecdysozoa</taxon>
        <taxon>Arthropoda</taxon>
        <taxon>Crustacea</taxon>
        <taxon>Multicrustacea</taxon>
        <taxon>Malacostraca</taxon>
        <taxon>Eumalacostraca</taxon>
        <taxon>Eucarida</taxon>
        <taxon>Decapoda</taxon>
        <taxon>Pleocyemata</taxon>
        <taxon>Anomura</taxon>
        <taxon>Galatheoidea</taxon>
        <taxon>Porcellanidae</taxon>
        <taxon>Petrolisthes</taxon>
    </lineage>
</organism>
<protein>
    <submittedName>
        <fullName evidence="1">Uncharacterized protein</fullName>
    </submittedName>
</protein>
<dbReference type="Proteomes" id="UP001286313">
    <property type="component" value="Unassembled WGS sequence"/>
</dbReference>